<evidence type="ECO:0000313" key="2">
    <source>
        <dbReference type="Proteomes" id="UP000515275"/>
    </source>
</evidence>
<name>A0A7G7YQI9_9CORY</name>
<accession>A0A7G7YQI9</accession>
<dbReference type="EMBL" id="CP046883">
    <property type="protein sequence ID" value="QNH96759.1"/>
    <property type="molecule type" value="Genomic_DNA"/>
</dbReference>
<gene>
    <name evidence="1" type="ORF">GP473_08965</name>
</gene>
<protein>
    <submittedName>
        <fullName evidence="1">Uncharacterized protein</fullName>
    </submittedName>
</protein>
<dbReference type="RefSeq" id="WP_185770518.1">
    <property type="nucleotide sequence ID" value="NZ_CP046883.1"/>
</dbReference>
<sequence>MSYTLAGYLYRGRHRTSRSVGSVGRRGMSLGAGALLAAGIAITGSGAAGAVTPEDQRAPAGRAAEDNGSSSSSEKKDGAEGDASGSTLSGPLNDAAVGSTDFTDFLAGLTRNIPGVVPGPYIGSTDGPSGSSGMLDHNLAPF</sequence>
<keyword evidence="2" id="KW-1185">Reference proteome</keyword>
<dbReference type="AlphaFoldDB" id="A0A7G7YQI9"/>
<dbReference type="KEGG" id="cans:GP473_08965"/>
<evidence type="ECO:0000313" key="1">
    <source>
        <dbReference type="EMBL" id="QNH96759.1"/>
    </source>
</evidence>
<organism evidence="1 2">
    <name type="scientific">Corynebacterium anserum</name>
    <dbReference type="NCBI Taxonomy" id="2684406"/>
    <lineage>
        <taxon>Bacteria</taxon>
        <taxon>Bacillati</taxon>
        <taxon>Actinomycetota</taxon>
        <taxon>Actinomycetes</taxon>
        <taxon>Mycobacteriales</taxon>
        <taxon>Corynebacteriaceae</taxon>
        <taxon>Corynebacterium</taxon>
    </lineage>
</organism>
<dbReference type="Proteomes" id="UP000515275">
    <property type="component" value="Chromosome"/>
</dbReference>
<proteinExistence type="predicted"/>
<reference evidence="1 2" key="1">
    <citation type="submission" date="2019-12" db="EMBL/GenBank/DDBJ databases">
        <title>Corynebacterium sp. nov., isolated from feces of the Anser Albifrons in China.</title>
        <authorList>
            <person name="Liu Q."/>
        </authorList>
    </citation>
    <scope>NUCLEOTIDE SEQUENCE [LARGE SCALE GENOMIC DNA]</scope>
    <source>
        <strain evidence="1 2">23H37-10</strain>
    </source>
</reference>